<reference evidence="5 6" key="1">
    <citation type="submission" date="2013-06" db="EMBL/GenBank/DDBJ databases">
        <title>Rumen cellulosomics: divergent fiber-degrading strategies revealed by comparative genome-wide analysis of six Ruminococcal strains.</title>
        <authorList>
            <person name="Dassa B."/>
            <person name="Borovok I."/>
            <person name="Lamed R."/>
            <person name="Flint H."/>
            <person name="Yeoman C.J."/>
            <person name="White B."/>
            <person name="Bayer E.A."/>
        </authorList>
    </citation>
    <scope>NUCLEOTIDE SEQUENCE [LARGE SCALE GENOMIC DNA]</scope>
    <source>
        <strain evidence="5 6">SY3</strain>
    </source>
</reference>
<dbReference type="PROSITE" id="PS01124">
    <property type="entry name" value="HTH_ARAC_FAMILY_2"/>
    <property type="match status" value="1"/>
</dbReference>
<gene>
    <name evidence="5" type="ORF">RASY3_12415</name>
</gene>
<dbReference type="SUPFAM" id="SSF51215">
    <property type="entry name" value="Regulatory protein AraC"/>
    <property type="match status" value="1"/>
</dbReference>
<dbReference type="GO" id="GO:0043565">
    <property type="term" value="F:sequence-specific DNA binding"/>
    <property type="evidence" value="ECO:0007669"/>
    <property type="project" value="InterPro"/>
</dbReference>
<evidence type="ECO:0000256" key="2">
    <source>
        <dbReference type="ARBA" id="ARBA00023125"/>
    </source>
</evidence>
<dbReference type="Proteomes" id="UP000021369">
    <property type="component" value="Unassembled WGS sequence"/>
</dbReference>
<keyword evidence="3" id="KW-0804">Transcription</keyword>
<name>A0A011V148_RUMAL</name>
<dbReference type="SMART" id="SM00342">
    <property type="entry name" value="HTH_ARAC"/>
    <property type="match status" value="1"/>
</dbReference>
<keyword evidence="6" id="KW-1185">Reference proteome</keyword>
<dbReference type="RefSeq" id="WP_037288609.1">
    <property type="nucleotide sequence ID" value="NZ_JEOB01000003.1"/>
</dbReference>
<evidence type="ECO:0000256" key="1">
    <source>
        <dbReference type="ARBA" id="ARBA00023015"/>
    </source>
</evidence>
<keyword evidence="2" id="KW-0238">DNA-binding</keyword>
<dbReference type="GO" id="GO:0003700">
    <property type="term" value="F:DNA-binding transcription factor activity"/>
    <property type="evidence" value="ECO:0007669"/>
    <property type="project" value="InterPro"/>
</dbReference>
<dbReference type="SUPFAM" id="SSF46689">
    <property type="entry name" value="Homeodomain-like"/>
    <property type="match status" value="1"/>
</dbReference>
<dbReference type="AlphaFoldDB" id="A0A011V148"/>
<proteinExistence type="predicted"/>
<dbReference type="Pfam" id="PF12833">
    <property type="entry name" value="HTH_18"/>
    <property type="match status" value="1"/>
</dbReference>
<sequence>MFYINRMGCSCKHDGNFVLDQPRGYEGYLMLFVKTKAVFVINGETINVEPNTFIIYDKNSPQYYKACDDEYINDWIQFECSEDISSGVDIRYDTPIFIGESIDVASYFTLIADCYYRRNNLQTAGFLIKALLSEVFSENGKQEDSGIVHYRELLDLRRRIYAQPAEEWSVEKMAHLISVSEPYLHLLYKKAFGVTCNADVINSRIESAKHYLAYTDRTVEDIAFTCGYKNAVHFSRQFKQSTTLSPSEWRKNNSVV</sequence>
<protein>
    <recommendedName>
        <fullName evidence="4">HTH araC/xylS-type domain-containing protein</fullName>
    </recommendedName>
</protein>
<dbReference type="PANTHER" id="PTHR43280:SF2">
    <property type="entry name" value="HTH-TYPE TRANSCRIPTIONAL REGULATOR EXSA"/>
    <property type="match status" value="1"/>
</dbReference>
<dbReference type="PATRIC" id="fig|1341156.4.peg.2420"/>
<dbReference type="PRINTS" id="PR00032">
    <property type="entry name" value="HTHARAC"/>
</dbReference>
<comment type="caution">
    <text evidence="5">The sequence shown here is derived from an EMBL/GenBank/DDBJ whole genome shotgun (WGS) entry which is preliminary data.</text>
</comment>
<evidence type="ECO:0000259" key="4">
    <source>
        <dbReference type="PROSITE" id="PS01124"/>
    </source>
</evidence>
<dbReference type="OrthoDB" id="2599717at2"/>
<dbReference type="InterPro" id="IPR009057">
    <property type="entry name" value="Homeodomain-like_sf"/>
</dbReference>
<evidence type="ECO:0000313" key="5">
    <source>
        <dbReference type="EMBL" id="EXM39182.1"/>
    </source>
</evidence>
<dbReference type="InterPro" id="IPR037923">
    <property type="entry name" value="HTH-like"/>
</dbReference>
<dbReference type="PANTHER" id="PTHR43280">
    <property type="entry name" value="ARAC-FAMILY TRANSCRIPTIONAL REGULATOR"/>
    <property type="match status" value="1"/>
</dbReference>
<evidence type="ECO:0000313" key="6">
    <source>
        <dbReference type="Proteomes" id="UP000021369"/>
    </source>
</evidence>
<dbReference type="EMBL" id="JEOB01000003">
    <property type="protein sequence ID" value="EXM39182.1"/>
    <property type="molecule type" value="Genomic_DNA"/>
</dbReference>
<organism evidence="5 6">
    <name type="scientific">Ruminococcus albus SY3</name>
    <dbReference type="NCBI Taxonomy" id="1341156"/>
    <lineage>
        <taxon>Bacteria</taxon>
        <taxon>Bacillati</taxon>
        <taxon>Bacillota</taxon>
        <taxon>Clostridia</taxon>
        <taxon>Eubacteriales</taxon>
        <taxon>Oscillospiraceae</taxon>
        <taxon>Ruminococcus</taxon>
    </lineage>
</organism>
<feature type="domain" description="HTH araC/xylS-type" evidence="4">
    <location>
        <begin position="154"/>
        <end position="252"/>
    </location>
</feature>
<dbReference type="InterPro" id="IPR020449">
    <property type="entry name" value="Tscrpt_reg_AraC-type_HTH"/>
</dbReference>
<accession>A0A011V148</accession>
<keyword evidence="1" id="KW-0805">Transcription regulation</keyword>
<dbReference type="InterPro" id="IPR018060">
    <property type="entry name" value="HTH_AraC"/>
</dbReference>
<dbReference type="Gene3D" id="1.10.10.60">
    <property type="entry name" value="Homeodomain-like"/>
    <property type="match status" value="1"/>
</dbReference>
<evidence type="ECO:0000256" key="3">
    <source>
        <dbReference type="ARBA" id="ARBA00023163"/>
    </source>
</evidence>